<dbReference type="Pfam" id="PF00107">
    <property type="entry name" value="ADH_zinc_N"/>
    <property type="match status" value="1"/>
</dbReference>
<dbReference type="SMART" id="SM00829">
    <property type="entry name" value="PKS_ER"/>
    <property type="match status" value="1"/>
</dbReference>
<keyword evidence="10" id="KW-0275">Fatty acid biosynthesis</keyword>
<evidence type="ECO:0000256" key="2">
    <source>
        <dbReference type="ARBA" id="ARBA00010371"/>
    </source>
</evidence>
<feature type="domain" description="Enoyl reductase (ER)" evidence="15">
    <location>
        <begin position="29"/>
        <end position="357"/>
    </location>
</feature>
<evidence type="ECO:0000259" key="15">
    <source>
        <dbReference type="SMART" id="SM00829"/>
    </source>
</evidence>
<evidence type="ECO:0000313" key="16">
    <source>
        <dbReference type="EMBL" id="CAL5133063.1"/>
    </source>
</evidence>
<evidence type="ECO:0000256" key="1">
    <source>
        <dbReference type="ARBA" id="ARBA00004173"/>
    </source>
</evidence>
<dbReference type="GO" id="GO:0005739">
    <property type="term" value="C:mitochondrion"/>
    <property type="evidence" value="ECO:0007669"/>
    <property type="project" value="UniProtKB-SubCell"/>
</dbReference>
<keyword evidence="6" id="KW-0809">Transit peptide</keyword>
<dbReference type="GO" id="GO:0006633">
    <property type="term" value="P:fatty acid biosynthetic process"/>
    <property type="evidence" value="ECO:0007669"/>
    <property type="project" value="UniProtKB-KW"/>
</dbReference>
<name>A0AAV2TCL0_CALDB</name>
<dbReference type="Pfam" id="PF08240">
    <property type="entry name" value="ADH_N"/>
    <property type="match status" value="1"/>
</dbReference>
<dbReference type="Gene3D" id="3.90.180.10">
    <property type="entry name" value="Medium-chain alcohol dehydrogenases, catalytic domain"/>
    <property type="match status" value="1"/>
</dbReference>
<dbReference type="EMBL" id="CAXLJL010000153">
    <property type="protein sequence ID" value="CAL5133063.1"/>
    <property type="molecule type" value="Genomic_DNA"/>
</dbReference>
<accession>A0AAV2TCL0</accession>
<evidence type="ECO:0000256" key="4">
    <source>
        <dbReference type="ARBA" id="ARBA00022832"/>
    </source>
</evidence>
<organism evidence="16 17">
    <name type="scientific">Calicophoron daubneyi</name>
    <name type="common">Rumen fluke</name>
    <name type="synonym">Paramphistomum daubneyi</name>
    <dbReference type="NCBI Taxonomy" id="300641"/>
    <lineage>
        <taxon>Eukaryota</taxon>
        <taxon>Metazoa</taxon>
        <taxon>Spiralia</taxon>
        <taxon>Lophotrochozoa</taxon>
        <taxon>Platyhelminthes</taxon>
        <taxon>Trematoda</taxon>
        <taxon>Digenea</taxon>
        <taxon>Plagiorchiida</taxon>
        <taxon>Pronocephalata</taxon>
        <taxon>Paramphistomoidea</taxon>
        <taxon>Paramphistomidae</taxon>
        <taxon>Calicophoron</taxon>
    </lineage>
</organism>
<comment type="caution">
    <text evidence="16">The sequence shown here is derived from an EMBL/GenBank/DDBJ whole genome shotgun (WGS) entry which is preliminary data.</text>
</comment>
<gene>
    <name evidence="16" type="ORF">CDAUBV1_LOCUS6348</name>
</gene>
<evidence type="ECO:0000256" key="9">
    <source>
        <dbReference type="ARBA" id="ARBA00023128"/>
    </source>
</evidence>
<comment type="subcellular location">
    <subcellularLocation>
        <location evidence="1">Mitochondrion</location>
    </subcellularLocation>
</comment>
<evidence type="ECO:0000256" key="13">
    <source>
        <dbReference type="ARBA" id="ARBA00042123"/>
    </source>
</evidence>
<dbReference type="SUPFAM" id="SSF50129">
    <property type="entry name" value="GroES-like"/>
    <property type="match status" value="1"/>
</dbReference>
<dbReference type="GO" id="GO:0141148">
    <property type="term" value="F:enoyl-[acyl-carrier-protein] reductase (NADPH) activity"/>
    <property type="evidence" value="ECO:0007669"/>
    <property type="project" value="UniProtKB-EC"/>
</dbReference>
<keyword evidence="3" id="KW-0444">Lipid biosynthesis</keyword>
<dbReference type="EC" id="1.3.1.104" evidence="11"/>
<dbReference type="SUPFAM" id="SSF51735">
    <property type="entry name" value="NAD(P)-binding Rossmann-fold domains"/>
    <property type="match status" value="1"/>
</dbReference>
<evidence type="ECO:0000256" key="6">
    <source>
        <dbReference type="ARBA" id="ARBA00022946"/>
    </source>
</evidence>
<dbReference type="PANTHER" id="PTHR43981">
    <property type="entry name" value="ENOYL-[ACYL-CARRIER-PROTEIN] REDUCTASE, MITOCHONDRIAL"/>
    <property type="match status" value="1"/>
</dbReference>
<evidence type="ECO:0000256" key="12">
    <source>
        <dbReference type="ARBA" id="ARBA00041058"/>
    </source>
</evidence>
<dbReference type="CDD" id="cd08290">
    <property type="entry name" value="ETR"/>
    <property type="match status" value="1"/>
</dbReference>
<keyword evidence="4" id="KW-0276">Fatty acid metabolism</keyword>
<evidence type="ECO:0000256" key="10">
    <source>
        <dbReference type="ARBA" id="ARBA00023160"/>
    </source>
</evidence>
<keyword evidence="7" id="KW-0560">Oxidoreductase</keyword>
<sequence length="360" mass="39467">MIILSPAPLKFFRRMYASSKAIMYSKYGEPHEVLHLVERALAPIKPDEVTVKMCAAPIHPSDINTVQGVYPVRGSLPAVGGNEGVGKVVECGSDVKSLKTGDFVMPAGLTAGTWQTYLTGKATEFLPVPRSLTVMDAAVFAVNPSTAYRMLLDFTELHPGDLLVQNGATSAVGIYVIQLTKLLGIRTANIFRPRQTKEETEKTRQVLLDYGATWALTEREFTDKSSEAADKIKKVGPAKLALNCLGGKPAMVLMKSLGRGGTLVSYGGMTRTPMPVPVGPLIFKDIRLCGFWISDWIMNHDASERQKMLDKLGNWFSTKSLRASPFEAVHIEDWQKAINMSMFTDSQPTGLKKKAVLVMD</sequence>
<dbReference type="InterPro" id="IPR011032">
    <property type="entry name" value="GroES-like_sf"/>
</dbReference>
<evidence type="ECO:0000256" key="8">
    <source>
        <dbReference type="ARBA" id="ARBA00023098"/>
    </source>
</evidence>
<keyword evidence="5" id="KW-0521">NADP</keyword>
<proteinExistence type="inferred from homology"/>
<evidence type="ECO:0000256" key="14">
    <source>
        <dbReference type="ARBA" id="ARBA00048843"/>
    </source>
</evidence>
<dbReference type="InterPro" id="IPR020843">
    <property type="entry name" value="ER"/>
</dbReference>
<dbReference type="AlphaFoldDB" id="A0AAV2TCL0"/>
<dbReference type="Proteomes" id="UP001497525">
    <property type="component" value="Unassembled WGS sequence"/>
</dbReference>
<evidence type="ECO:0000256" key="5">
    <source>
        <dbReference type="ARBA" id="ARBA00022857"/>
    </source>
</evidence>
<dbReference type="Gene3D" id="3.40.50.720">
    <property type="entry name" value="NAD(P)-binding Rossmann-like Domain"/>
    <property type="match status" value="1"/>
</dbReference>
<keyword evidence="9" id="KW-0496">Mitochondrion</keyword>
<dbReference type="PANTHER" id="PTHR43981:SF2">
    <property type="entry name" value="ENOYL-[ACYL-CARRIER-PROTEIN] REDUCTASE, MITOCHONDRIAL"/>
    <property type="match status" value="1"/>
</dbReference>
<dbReference type="InterPro" id="IPR051034">
    <property type="entry name" value="Mito_Enoyl-ACP_Reductase"/>
</dbReference>
<protein>
    <recommendedName>
        <fullName evidence="12">Enoyl-[acyl-carrier-protein] reductase, mitochondrial</fullName>
        <ecNumber evidence="11">1.3.1.104</ecNumber>
    </recommendedName>
    <alternativeName>
        <fullName evidence="13">2-enoyl thioester reductase</fullName>
    </alternativeName>
</protein>
<comment type="similarity">
    <text evidence="2">Belongs to the zinc-containing alcohol dehydrogenase family. Quinone oxidoreductase subfamily.</text>
</comment>
<dbReference type="InterPro" id="IPR013154">
    <property type="entry name" value="ADH-like_N"/>
</dbReference>
<dbReference type="InterPro" id="IPR013149">
    <property type="entry name" value="ADH-like_C"/>
</dbReference>
<dbReference type="InterPro" id="IPR036291">
    <property type="entry name" value="NAD(P)-bd_dom_sf"/>
</dbReference>
<evidence type="ECO:0000256" key="3">
    <source>
        <dbReference type="ARBA" id="ARBA00022516"/>
    </source>
</evidence>
<evidence type="ECO:0000313" key="17">
    <source>
        <dbReference type="Proteomes" id="UP001497525"/>
    </source>
</evidence>
<comment type="catalytic activity">
    <reaction evidence="14">
        <text>a 2,3-saturated acyl-[ACP] + NADP(+) = a (2E)-enoyl-[ACP] + NADPH + H(+)</text>
        <dbReference type="Rhea" id="RHEA:22564"/>
        <dbReference type="Rhea" id="RHEA-COMP:9925"/>
        <dbReference type="Rhea" id="RHEA-COMP:9926"/>
        <dbReference type="ChEBI" id="CHEBI:15378"/>
        <dbReference type="ChEBI" id="CHEBI:57783"/>
        <dbReference type="ChEBI" id="CHEBI:58349"/>
        <dbReference type="ChEBI" id="CHEBI:78784"/>
        <dbReference type="ChEBI" id="CHEBI:78785"/>
        <dbReference type="EC" id="1.3.1.104"/>
    </reaction>
</comment>
<reference evidence="16" key="1">
    <citation type="submission" date="2024-06" db="EMBL/GenBank/DDBJ databases">
        <authorList>
            <person name="Liu X."/>
            <person name="Lenzi L."/>
            <person name="Haldenby T S."/>
            <person name="Uol C."/>
        </authorList>
    </citation>
    <scope>NUCLEOTIDE SEQUENCE</scope>
</reference>
<evidence type="ECO:0000256" key="7">
    <source>
        <dbReference type="ARBA" id="ARBA00023002"/>
    </source>
</evidence>
<keyword evidence="8" id="KW-0443">Lipid metabolism</keyword>
<evidence type="ECO:0000256" key="11">
    <source>
        <dbReference type="ARBA" id="ARBA00038963"/>
    </source>
</evidence>